<evidence type="ECO:0000313" key="1">
    <source>
        <dbReference type="EMBL" id="CAA6823514.1"/>
    </source>
</evidence>
<dbReference type="EMBL" id="CACVAS010000117">
    <property type="protein sequence ID" value="CAA6823514.1"/>
    <property type="molecule type" value="Genomic_DNA"/>
</dbReference>
<accession>A0A6S6TVQ5</accession>
<organism evidence="1">
    <name type="scientific">uncultured Sulfurovum sp</name>
    <dbReference type="NCBI Taxonomy" id="269237"/>
    <lineage>
        <taxon>Bacteria</taxon>
        <taxon>Pseudomonadati</taxon>
        <taxon>Campylobacterota</taxon>
        <taxon>Epsilonproteobacteria</taxon>
        <taxon>Campylobacterales</taxon>
        <taxon>Sulfurovaceae</taxon>
        <taxon>Sulfurovum</taxon>
        <taxon>environmental samples</taxon>
    </lineage>
</organism>
<evidence type="ECO:0008006" key="2">
    <source>
        <dbReference type="Google" id="ProtNLM"/>
    </source>
</evidence>
<dbReference type="Pfam" id="PF13589">
    <property type="entry name" value="HATPase_c_3"/>
    <property type="match status" value="1"/>
</dbReference>
<protein>
    <recommendedName>
        <fullName evidence="2">Heat shock protein G homolog</fullName>
    </recommendedName>
</protein>
<dbReference type="InterPro" id="IPR036890">
    <property type="entry name" value="HATPase_C_sf"/>
</dbReference>
<reference evidence="1" key="1">
    <citation type="submission" date="2020-01" db="EMBL/GenBank/DDBJ databases">
        <authorList>
            <person name="Meier V. D."/>
            <person name="Meier V D."/>
        </authorList>
    </citation>
    <scope>NUCLEOTIDE SEQUENCE</scope>
    <source>
        <strain evidence="1">HLG_WM_MAG_01</strain>
    </source>
</reference>
<dbReference type="Gene3D" id="3.30.565.10">
    <property type="entry name" value="Histidine kinase-like ATPase, C-terminal domain"/>
    <property type="match status" value="1"/>
</dbReference>
<gene>
    <name evidence="1" type="ORF">HELGO_WM938</name>
</gene>
<sequence length="627" mass="72920">MQFEVKFSPVVIKHMGISMYSTLPPVLSELITNSYDADANYVHITINNESQSIEILDDGCGMDSDELVNDFLYVGRNRRETKPSVTPIHKRDVTGKKGLGKLSVFGICESIYVESCKGNLINSFELNYQELLNQGDDKKPLLVDAIVANKQTTEKSYTKIILKNMKRTSKIDVTSTANSLMRRLSMFDEKFKCVLKDEKDTVELTKEKRHDLIYTDIQHEWKIPKFLDEVDPLTKKYFIENGIHGSIFCTKDTLNDELKGITLFARDKLANTPEFYGVKESSTHAYSYISGQLHVDFIDYGKDIENITTARNSLIWDNDDMGILQHHLQVVIRKVASQWLEIRREKKKDIITKNTTFDVNWFEKKMHSRQDKKLAKKITNLVIDSDLDEKKSIDLLNYVEGAFEFETFIDFASDIEHNTDPSNLIRLLKDWEIIESKEQYRIALGRIETIDKFKSLIRNDTKEVGGIDSMHNFLKTFPWILEPRISTFKDEQTYSAILKEKFDDQTLDIKDRRIDFLCKGFGTTLYVLEIKRSLKTINMADLVQVQEYHEFMQAHLNENQSDRSDYNSVKSYIIGKKLKDDTSVRTRLQTLQKSDMQFLAYDTMLNQASEYHKEFIDSYEKTNKLIN</sequence>
<name>A0A6S6TVQ5_9BACT</name>
<dbReference type="SUPFAM" id="SSF55874">
    <property type="entry name" value="ATPase domain of HSP90 chaperone/DNA topoisomerase II/histidine kinase"/>
    <property type="match status" value="1"/>
</dbReference>
<proteinExistence type="predicted"/>
<dbReference type="AlphaFoldDB" id="A0A6S6TVQ5"/>